<dbReference type="AlphaFoldDB" id="A0A4Y9ZV73"/>
<gene>
    <name evidence="2" type="ORF">EWM64_g5212</name>
</gene>
<sequence>MQTSSAKAPMASRTLHPDSYDKQGAEDVKFQARDNLQTDFKHSPPPPNPIPFAGHYHQINAGSLKHNISVPQQVKGKVFLSSFSVLNSISKM</sequence>
<feature type="region of interest" description="Disordered" evidence="1">
    <location>
        <begin position="1"/>
        <end position="28"/>
    </location>
</feature>
<dbReference type="EMBL" id="SFCI01000614">
    <property type="protein sequence ID" value="TFY78796.1"/>
    <property type="molecule type" value="Genomic_DNA"/>
</dbReference>
<proteinExistence type="predicted"/>
<evidence type="ECO:0000313" key="2">
    <source>
        <dbReference type="EMBL" id="TFY78796.1"/>
    </source>
</evidence>
<name>A0A4Y9ZV73_9AGAM</name>
<feature type="compositionally biased region" description="Basic and acidic residues" evidence="1">
    <location>
        <begin position="15"/>
        <end position="28"/>
    </location>
</feature>
<evidence type="ECO:0000313" key="3">
    <source>
        <dbReference type="Proteomes" id="UP000298061"/>
    </source>
</evidence>
<comment type="caution">
    <text evidence="2">The sequence shown here is derived from an EMBL/GenBank/DDBJ whole genome shotgun (WGS) entry which is preliminary data.</text>
</comment>
<protein>
    <submittedName>
        <fullName evidence="2">Uncharacterized protein</fullName>
    </submittedName>
</protein>
<accession>A0A4Y9ZV73</accession>
<reference evidence="2 3" key="1">
    <citation type="submission" date="2019-02" db="EMBL/GenBank/DDBJ databases">
        <title>Genome sequencing of the rare red list fungi Hericium alpestre (H. flagellum).</title>
        <authorList>
            <person name="Buettner E."/>
            <person name="Kellner H."/>
        </authorList>
    </citation>
    <scope>NUCLEOTIDE SEQUENCE [LARGE SCALE GENOMIC DNA]</scope>
    <source>
        <strain evidence="2 3">DSM 108284</strain>
    </source>
</reference>
<evidence type="ECO:0000256" key="1">
    <source>
        <dbReference type="SAM" id="MobiDB-lite"/>
    </source>
</evidence>
<keyword evidence="3" id="KW-1185">Reference proteome</keyword>
<dbReference type="Proteomes" id="UP000298061">
    <property type="component" value="Unassembled WGS sequence"/>
</dbReference>
<organism evidence="2 3">
    <name type="scientific">Hericium alpestre</name>
    <dbReference type="NCBI Taxonomy" id="135208"/>
    <lineage>
        <taxon>Eukaryota</taxon>
        <taxon>Fungi</taxon>
        <taxon>Dikarya</taxon>
        <taxon>Basidiomycota</taxon>
        <taxon>Agaricomycotina</taxon>
        <taxon>Agaricomycetes</taxon>
        <taxon>Russulales</taxon>
        <taxon>Hericiaceae</taxon>
        <taxon>Hericium</taxon>
    </lineage>
</organism>